<dbReference type="SMART" id="SM00133">
    <property type="entry name" value="S_TK_X"/>
    <property type="match status" value="1"/>
</dbReference>
<dbReference type="Proteomes" id="UP000507470">
    <property type="component" value="Unassembled WGS sequence"/>
</dbReference>
<evidence type="ECO:0000256" key="4">
    <source>
        <dbReference type="ARBA" id="ARBA00022741"/>
    </source>
</evidence>
<dbReference type="GO" id="GO:0005524">
    <property type="term" value="F:ATP binding"/>
    <property type="evidence" value="ECO:0007669"/>
    <property type="project" value="UniProtKB-KW"/>
</dbReference>
<keyword evidence="5" id="KW-0418">Kinase</keyword>
<dbReference type="InterPro" id="IPR017892">
    <property type="entry name" value="Pkinase_C"/>
</dbReference>
<keyword evidence="10" id="KW-1185">Reference proteome</keyword>
<sequence length="254" mass="29010">MVESCFFIYKEKDIFQNNIFNYLHSLNIIYRDLKPENILLDSKGHVTLTDFGLCKEGIEGMGTTSTFCGTPEYLAPEVLRKQPYDKTVDWWCLGAVLYEMMYGLPPFYSRDTAEMYDNILYKPLRLRTNVSAAARSILEGLLQKEKEQRLGAKKDFHEIKTHSFFSDINWDDLDKKKIHPPYNPNVKKIHPPYNPNVSGQLDLKHFDPEFVREPVPASVGKSAGGGKMVSASVMEADNMFQGFSYVPPAEDAFS</sequence>
<proteinExistence type="predicted"/>
<accession>A0A6J8AJ01</accession>
<dbReference type="SMART" id="SM00220">
    <property type="entry name" value="S_TKc"/>
    <property type="match status" value="1"/>
</dbReference>
<evidence type="ECO:0000313" key="9">
    <source>
        <dbReference type="EMBL" id="CAC5368534.1"/>
    </source>
</evidence>
<keyword evidence="3 9" id="KW-0808">Transferase</keyword>
<evidence type="ECO:0000313" key="10">
    <source>
        <dbReference type="Proteomes" id="UP000507470"/>
    </source>
</evidence>
<feature type="domain" description="AGC-kinase C-terminal" evidence="8">
    <location>
        <begin position="166"/>
        <end position="254"/>
    </location>
</feature>
<dbReference type="SUPFAM" id="SSF56112">
    <property type="entry name" value="Protein kinase-like (PK-like)"/>
    <property type="match status" value="1"/>
</dbReference>
<name>A0A6J8AJ01_MYTCO</name>
<gene>
    <name evidence="9" type="ORF">MCOR_8053</name>
</gene>
<dbReference type="FunFam" id="1.10.510.10:FF:000008">
    <property type="entry name" value="Non-specific serine/threonine protein kinase"/>
    <property type="match status" value="1"/>
</dbReference>
<organism evidence="9 10">
    <name type="scientific">Mytilus coruscus</name>
    <name type="common">Sea mussel</name>
    <dbReference type="NCBI Taxonomy" id="42192"/>
    <lineage>
        <taxon>Eukaryota</taxon>
        <taxon>Metazoa</taxon>
        <taxon>Spiralia</taxon>
        <taxon>Lophotrochozoa</taxon>
        <taxon>Mollusca</taxon>
        <taxon>Bivalvia</taxon>
        <taxon>Autobranchia</taxon>
        <taxon>Pteriomorphia</taxon>
        <taxon>Mytilida</taxon>
        <taxon>Mytiloidea</taxon>
        <taxon>Mytilidae</taxon>
        <taxon>Mytilinae</taxon>
        <taxon>Mytilus</taxon>
    </lineage>
</organism>
<keyword evidence="2" id="KW-0597">Phosphoprotein</keyword>
<dbReference type="InterPro" id="IPR000719">
    <property type="entry name" value="Prot_kinase_dom"/>
</dbReference>
<feature type="domain" description="Protein kinase" evidence="7">
    <location>
        <begin position="1"/>
        <end position="165"/>
    </location>
</feature>
<dbReference type="InterPro" id="IPR000961">
    <property type="entry name" value="AGC-kinase_C"/>
</dbReference>
<dbReference type="Gene3D" id="1.10.510.10">
    <property type="entry name" value="Transferase(Phosphotransferase) domain 1"/>
    <property type="match status" value="1"/>
</dbReference>
<dbReference type="GO" id="GO:0004674">
    <property type="term" value="F:protein serine/threonine kinase activity"/>
    <property type="evidence" value="ECO:0007669"/>
    <property type="project" value="UniProtKB-KW"/>
</dbReference>
<evidence type="ECO:0000256" key="6">
    <source>
        <dbReference type="ARBA" id="ARBA00022840"/>
    </source>
</evidence>
<dbReference type="Pfam" id="PF00069">
    <property type="entry name" value="Pkinase"/>
    <property type="match status" value="1"/>
</dbReference>
<dbReference type="OrthoDB" id="63267at2759"/>
<dbReference type="PROSITE" id="PS00108">
    <property type="entry name" value="PROTEIN_KINASE_ST"/>
    <property type="match status" value="1"/>
</dbReference>
<keyword evidence="6" id="KW-0067">ATP-binding</keyword>
<evidence type="ECO:0000256" key="1">
    <source>
        <dbReference type="ARBA" id="ARBA00022527"/>
    </source>
</evidence>
<keyword evidence="1" id="KW-0723">Serine/threonine-protein kinase</keyword>
<reference evidence="9 10" key="1">
    <citation type="submission" date="2020-06" db="EMBL/GenBank/DDBJ databases">
        <authorList>
            <person name="Li R."/>
            <person name="Bekaert M."/>
        </authorList>
    </citation>
    <scope>NUCLEOTIDE SEQUENCE [LARGE SCALE GENOMIC DNA]</scope>
    <source>
        <strain evidence="10">wild</strain>
    </source>
</reference>
<dbReference type="AlphaFoldDB" id="A0A6J8AJ01"/>
<dbReference type="InterPro" id="IPR011009">
    <property type="entry name" value="Kinase-like_dom_sf"/>
</dbReference>
<dbReference type="Pfam" id="PF00433">
    <property type="entry name" value="Pkinase_C"/>
    <property type="match status" value="1"/>
</dbReference>
<dbReference type="InterPro" id="IPR008271">
    <property type="entry name" value="Ser/Thr_kinase_AS"/>
</dbReference>
<dbReference type="PROSITE" id="PS51285">
    <property type="entry name" value="AGC_KINASE_CTER"/>
    <property type="match status" value="1"/>
</dbReference>
<dbReference type="PANTHER" id="PTHR24351">
    <property type="entry name" value="RIBOSOMAL PROTEIN S6 KINASE"/>
    <property type="match status" value="1"/>
</dbReference>
<keyword evidence="4" id="KW-0547">Nucleotide-binding</keyword>
<evidence type="ECO:0000256" key="2">
    <source>
        <dbReference type="ARBA" id="ARBA00022553"/>
    </source>
</evidence>
<evidence type="ECO:0000259" key="7">
    <source>
        <dbReference type="PROSITE" id="PS50011"/>
    </source>
</evidence>
<evidence type="ECO:0000259" key="8">
    <source>
        <dbReference type="PROSITE" id="PS51285"/>
    </source>
</evidence>
<evidence type="ECO:0000256" key="5">
    <source>
        <dbReference type="ARBA" id="ARBA00022777"/>
    </source>
</evidence>
<evidence type="ECO:0000256" key="3">
    <source>
        <dbReference type="ARBA" id="ARBA00022679"/>
    </source>
</evidence>
<dbReference type="EMBL" id="CACVKT020001489">
    <property type="protein sequence ID" value="CAC5368534.1"/>
    <property type="molecule type" value="Genomic_DNA"/>
</dbReference>
<protein>
    <submittedName>
        <fullName evidence="9">SGK3</fullName>
        <ecNumber evidence="9">2.7.11.1</ecNumber>
    </submittedName>
</protein>
<dbReference type="EC" id="2.7.11.1" evidence="9"/>
<dbReference type="PROSITE" id="PS50011">
    <property type="entry name" value="PROTEIN_KINASE_DOM"/>
    <property type="match status" value="1"/>
</dbReference>